<dbReference type="SUPFAM" id="SSF56112">
    <property type="entry name" value="Protein kinase-like (PK-like)"/>
    <property type="match status" value="2"/>
</dbReference>
<dbReference type="InterPro" id="IPR011009">
    <property type="entry name" value="Kinase-like_dom_sf"/>
</dbReference>
<evidence type="ECO:0000259" key="1">
    <source>
        <dbReference type="PROSITE" id="PS50011"/>
    </source>
</evidence>
<proteinExistence type="predicted"/>
<dbReference type="GO" id="GO:0004672">
    <property type="term" value="F:protein kinase activity"/>
    <property type="evidence" value="ECO:0007669"/>
    <property type="project" value="InterPro"/>
</dbReference>
<evidence type="ECO:0000313" key="3">
    <source>
        <dbReference type="Proteomes" id="UP000266861"/>
    </source>
</evidence>
<gene>
    <name evidence="2" type="ORF">Glove_276g11</name>
</gene>
<reference evidence="2 3" key="1">
    <citation type="submission" date="2018-08" db="EMBL/GenBank/DDBJ databases">
        <title>Genome and evolution of the arbuscular mycorrhizal fungus Diversispora epigaea (formerly Glomus versiforme) and its bacterial endosymbionts.</title>
        <authorList>
            <person name="Sun X."/>
            <person name="Fei Z."/>
            <person name="Harrison M."/>
        </authorList>
    </citation>
    <scope>NUCLEOTIDE SEQUENCE [LARGE SCALE GENOMIC DNA]</scope>
    <source>
        <strain evidence="2 3">IT104</strain>
    </source>
</reference>
<dbReference type="OrthoDB" id="2390637at2759"/>
<accession>A0A397I847</accession>
<feature type="domain" description="Protein kinase" evidence="1">
    <location>
        <begin position="1"/>
        <end position="111"/>
    </location>
</feature>
<organism evidence="2 3">
    <name type="scientific">Diversispora epigaea</name>
    <dbReference type="NCBI Taxonomy" id="1348612"/>
    <lineage>
        <taxon>Eukaryota</taxon>
        <taxon>Fungi</taxon>
        <taxon>Fungi incertae sedis</taxon>
        <taxon>Mucoromycota</taxon>
        <taxon>Glomeromycotina</taxon>
        <taxon>Glomeromycetes</taxon>
        <taxon>Diversisporales</taxon>
        <taxon>Diversisporaceae</taxon>
        <taxon>Diversispora</taxon>
    </lineage>
</organism>
<dbReference type="EMBL" id="PQFF01000253">
    <property type="protein sequence ID" value="RHZ69956.1"/>
    <property type="molecule type" value="Genomic_DNA"/>
</dbReference>
<dbReference type="GO" id="GO:0005524">
    <property type="term" value="F:ATP binding"/>
    <property type="evidence" value="ECO:0007669"/>
    <property type="project" value="InterPro"/>
</dbReference>
<dbReference type="PROSITE" id="PS50011">
    <property type="entry name" value="PROTEIN_KINASE_DOM"/>
    <property type="match status" value="1"/>
</dbReference>
<dbReference type="InterPro" id="IPR000719">
    <property type="entry name" value="Prot_kinase_dom"/>
</dbReference>
<dbReference type="AlphaFoldDB" id="A0A397I847"/>
<protein>
    <recommendedName>
        <fullName evidence="1">Protein kinase domain-containing protein</fullName>
    </recommendedName>
</protein>
<sequence>MIFTHEIFYQKILIAIIYIGLSRLIGKNGENPQKRNVFGVLPYIAPEVLSGNEEYTKAADKILIAIIYIGLSRLIGKNGENPQKRNVFGVLPYIAPEVLSGNEEYTKAADV</sequence>
<dbReference type="Proteomes" id="UP000266861">
    <property type="component" value="Unassembled WGS sequence"/>
</dbReference>
<keyword evidence="3" id="KW-1185">Reference proteome</keyword>
<comment type="caution">
    <text evidence="2">The sequence shown here is derived from an EMBL/GenBank/DDBJ whole genome shotgun (WGS) entry which is preliminary data.</text>
</comment>
<evidence type="ECO:0000313" key="2">
    <source>
        <dbReference type="EMBL" id="RHZ69956.1"/>
    </source>
</evidence>
<name>A0A397I847_9GLOM</name>
<dbReference type="Gene3D" id="1.10.510.10">
    <property type="entry name" value="Transferase(Phosphotransferase) domain 1"/>
    <property type="match status" value="2"/>
</dbReference>